<feature type="transmembrane region" description="Helical" evidence="1">
    <location>
        <begin position="16"/>
        <end position="32"/>
    </location>
</feature>
<organism evidence="2 3">
    <name type="scientific">Streptomyces luteoverticillatus</name>
    <name type="common">Streptoverticillium luteoverticillatus</name>
    <dbReference type="NCBI Taxonomy" id="66425"/>
    <lineage>
        <taxon>Bacteria</taxon>
        <taxon>Bacillati</taxon>
        <taxon>Actinomycetota</taxon>
        <taxon>Actinomycetes</taxon>
        <taxon>Kitasatosporales</taxon>
        <taxon>Streptomycetaceae</taxon>
        <taxon>Streptomyces</taxon>
    </lineage>
</organism>
<dbReference type="EMBL" id="CP034587">
    <property type="protein sequence ID" value="AZQ74758.1"/>
    <property type="molecule type" value="Genomic_DNA"/>
</dbReference>
<protein>
    <submittedName>
        <fullName evidence="2">Uncharacterized protein</fullName>
    </submittedName>
</protein>
<keyword evidence="1" id="KW-1133">Transmembrane helix</keyword>
<accession>A0A3S9PR46</accession>
<evidence type="ECO:0000313" key="2">
    <source>
        <dbReference type="EMBL" id="AZQ74758.1"/>
    </source>
</evidence>
<keyword evidence="1" id="KW-0472">Membrane</keyword>
<feature type="transmembrane region" description="Helical" evidence="1">
    <location>
        <begin position="71"/>
        <end position="90"/>
    </location>
</feature>
<sequence>MSDEATGDERVTEGTWAIPLLITIPLVAIRYFSSMSTPWLVIAWALWGLAALLAVVGWVSVVRHGVGDTKSWFTCALLHVALAGQVVALLR</sequence>
<dbReference type="RefSeq" id="WP_126917260.1">
    <property type="nucleotide sequence ID" value="NZ_CP034587.1"/>
</dbReference>
<keyword evidence="3" id="KW-1185">Reference proteome</keyword>
<reference evidence="2 3" key="1">
    <citation type="submission" date="2018-12" db="EMBL/GenBank/DDBJ databases">
        <title>The whole draft genome of Streptomyce luteoverticillatus CGMCC 15060.</title>
        <authorList>
            <person name="Feng Z."/>
            <person name="Chen G."/>
            <person name="Zhang J."/>
            <person name="Zhu H."/>
            <person name="Yu X."/>
            <person name="Zhang W."/>
            <person name="Zhang X."/>
        </authorList>
    </citation>
    <scope>NUCLEOTIDE SEQUENCE [LARGE SCALE GENOMIC DNA]</scope>
    <source>
        <strain evidence="2 3">CGMCC 15060</strain>
    </source>
</reference>
<gene>
    <name evidence="2" type="ORF">EKH77_29330</name>
</gene>
<feature type="transmembrane region" description="Helical" evidence="1">
    <location>
        <begin position="39"/>
        <end position="59"/>
    </location>
</feature>
<dbReference type="AlphaFoldDB" id="A0A3S9PR46"/>
<evidence type="ECO:0000313" key="3">
    <source>
        <dbReference type="Proteomes" id="UP000267900"/>
    </source>
</evidence>
<keyword evidence="1" id="KW-0812">Transmembrane</keyword>
<proteinExistence type="predicted"/>
<evidence type="ECO:0000256" key="1">
    <source>
        <dbReference type="SAM" id="Phobius"/>
    </source>
</evidence>
<name>A0A3S9PR46_STRLT</name>
<dbReference type="Proteomes" id="UP000267900">
    <property type="component" value="Chromosome"/>
</dbReference>